<evidence type="ECO:0000256" key="1">
    <source>
        <dbReference type="SAM" id="Phobius"/>
    </source>
</evidence>
<protein>
    <submittedName>
        <fullName evidence="2">Uncharacterized protein</fullName>
    </submittedName>
</protein>
<dbReference type="EMBL" id="MTKT01000813">
    <property type="protein sequence ID" value="OWM87515.1"/>
    <property type="molecule type" value="Genomic_DNA"/>
</dbReference>
<dbReference type="AlphaFoldDB" id="A0A218XQQ8"/>
<keyword evidence="1" id="KW-1133">Transmembrane helix</keyword>
<gene>
    <name evidence="2" type="ORF">CDL15_Pgr022626</name>
</gene>
<feature type="transmembrane region" description="Helical" evidence="1">
    <location>
        <begin position="62"/>
        <end position="84"/>
    </location>
</feature>
<name>A0A218XQQ8_PUNGR</name>
<keyword evidence="1" id="KW-0472">Membrane</keyword>
<comment type="caution">
    <text evidence="2">The sequence shown here is derived from an EMBL/GenBank/DDBJ whole genome shotgun (WGS) entry which is preliminary data.</text>
</comment>
<organism evidence="2 3">
    <name type="scientific">Punica granatum</name>
    <name type="common">Pomegranate</name>
    <dbReference type="NCBI Taxonomy" id="22663"/>
    <lineage>
        <taxon>Eukaryota</taxon>
        <taxon>Viridiplantae</taxon>
        <taxon>Streptophyta</taxon>
        <taxon>Embryophyta</taxon>
        <taxon>Tracheophyta</taxon>
        <taxon>Spermatophyta</taxon>
        <taxon>Magnoliopsida</taxon>
        <taxon>eudicotyledons</taxon>
        <taxon>Gunneridae</taxon>
        <taxon>Pentapetalae</taxon>
        <taxon>rosids</taxon>
        <taxon>malvids</taxon>
        <taxon>Myrtales</taxon>
        <taxon>Lythraceae</taxon>
        <taxon>Punica</taxon>
    </lineage>
</organism>
<dbReference type="Proteomes" id="UP000197138">
    <property type="component" value="Unassembled WGS sequence"/>
</dbReference>
<evidence type="ECO:0000313" key="2">
    <source>
        <dbReference type="EMBL" id="OWM87515.1"/>
    </source>
</evidence>
<reference evidence="3" key="1">
    <citation type="journal article" date="2017" name="Plant J.">
        <title>The pomegranate (Punica granatum L.) genome and the genomics of punicalagin biosynthesis.</title>
        <authorList>
            <person name="Qin G."/>
            <person name="Xu C."/>
            <person name="Ming R."/>
            <person name="Tang H."/>
            <person name="Guyot R."/>
            <person name="Kramer E.M."/>
            <person name="Hu Y."/>
            <person name="Yi X."/>
            <person name="Qi Y."/>
            <person name="Xu X."/>
            <person name="Gao Z."/>
            <person name="Pan H."/>
            <person name="Jian J."/>
            <person name="Tian Y."/>
            <person name="Yue Z."/>
            <person name="Xu Y."/>
        </authorList>
    </citation>
    <scope>NUCLEOTIDE SEQUENCE [LARGE SCALE GENOMIC DNA]</scope>
    <source>
        <strain evidence="3">cv. Dabenzi</strain>
    </source>
</reference>
<sequence>MRIPELALQICLGLELFGDSRVRGIRAFPPVWRPRENREEGGDWPRIGMSTAGYSLNVMDDLFGYLLVGFLWAPFTTVLLRGLCGFVD</sequence>
<evidence type="ECO:0000313" key="3">
    <source>
        <dbReference type="Proteomes" id="UP000197138"/>
    </source>
</evidence>
<accession>A0A218XQQ8</accession>
<keyword evidence="1" id="KW-0812">Transmembrane</keyword>
<proteinExistence type="predicted"/>